<reference evidence="1" key="1">
    <citation type="submission" date="2021-03" db="EMBL/GenBank/DDBJ databases">
        <title>novel species isolated from a fishpond in China.</title>
        <authorList>
            <person name="Lu H."/>
            <person name="Cai Z."/>
        </authorList>
    </citation>
    <scope>NUCLEOTIDE SEQUENCE</scope>
    <source>
        <strain evidence="1">JCM 30855</strain>
    </source>
</reference>
<dbReference type="RefSeq" id="WP_206573195.1">
    <property type="nucleotide sequence ID" value="NZ_JAFKCV010000003.1"/>
</dbReference>
<dbReference type="Proteomes" id="UP000664654">
    <property type="component" value="Unassembled WGS sequence"/>
</dbReference>
<dbReference type="Pfam" id="PF11964">
    <property type="entry name" value="SpoIIAA-like"/>
    <property type="match status" value="1"/>
</dbReference>
<evidence type="ECO:0000313" key="2">
    <source>
        <dbReference type="Proteomes" id="UP000664654"/>
    </source>
</evidence>
<dbReference type="Gene3D" id="3.40.50.10600">
    <property type="entry name" value="SpoIIaa-like domains"/>
    <property type="match status" value="1"/>
</dbReference>
<keyword evidence="2" id="KW-1185">Reference proteome</keyword>
<evidence type="ECO:0000313" key="1">
    <source>
        <dbReference type="EMBL" id="MBN7825092.1"/>
    </source>
</evidence>
<sequence>MFARFASHGDYQVDAKGLVITLNVSGPWNHEAALEFLQEAEQIVLDMQGQRFGCLVSLDNQWFATPDAYRELRKLTEWAITQGLSREAIVTDSALVAELVGNWIVPAQSETFEKQVFKQKELALAWLSEKFPV</sequence>
<comment type="caution">
    <text evidence="1">The sequence shown here is derived from an EMBL/GenBank/DDBJ whole genome shotgun (WGS) entry which is preliminary data.</text>
</comment>
<proteinExistence type="predicted"/>
<gene>
    <name evidence="1" type="ORF">J0A66_07640</name>
</gene>
<dbReference type="EMBL" id="JAFKCV010000003">
    <property type="protein sequence ID" value="MBN7825092.1"/>
    <property type="molecule type" value="Genomic_DNA"/>
</dbReference>
<accession>A0A939IQZ0</accession>
<dbReference type="InterPro" id="IPR021866">
    <property type="entry name" value="SpoIIAA-like"/>
</dbReference>
<dbReference type="AlphaFoldDB" id="A0A939IQZ0"/>
<organism evidence="1 2">
    <name type="scientific">Bowmanella dokdonensis</name>
    <dbReference type="NCBI Taxonomy" id="751969"/>
    <lineage>
        <taxon>Bacteria</taxon>
        <taxon>Pseudomonadati</taxon>
        <taxon>Pseudomonadota</taxon>
        <taxon>Gammaproteobacteria</taxon>
        <taxon>Alteromonadales</taxon>
        <taxon>Alteromonadaceae</taxon>
        <taxon>Bowmanella</taxon>
    </lineage>
</organism>
<dbReference type="InterPro" id="IPR038396">
    <property type="entry name" value="SpoIIAA-like_sf"/>
</dbReference>
<protein>
    <submittedName>
        <fullName evidence="1">STAS/SEC14 domain-containing protein</fullName>
    </submittedName>
</protein>
<dbReference type="InterPro" id="IPR036513">
    <property type="entry name" value="STAS_dom_sf"/>
</dbReference>
<name>A0A939IQZ0_9ALTE</name>
<dbReference type="SUPFAM" id="SSF52091">
    <property type="entry name" value="SpoIIaa-like"/>
    <property type="match status" value="1"/>
</dbReference>